<evidence type="ECO:0000256" key="6">
    <source>
        <dbReference type="ARBA" id="ARBA00040494"/>
    </source>
</evidence>
<evidence type="ECO:0000256" key="1">
    <source>
        <dbReference type="ARBA" id="ARBA00004496"/>
    </source>
</evidence>
<dbReference type="PATRIC" id="fig|1107882.3.peg.5673"/>
<evidence type="ECO:0000256" key="4">
    <source>
        <dbReference type="ARBA" id="ARBA00022927"/>
    </source>
</evidence>
<dbReference type="EMBL" id="AHAM01000262">
    <property type="protein sequence ID" value="EHK53617.1"/>
    <property type="molecule type" value="Genomic_DNA"/>
</dbReference>
<dbReference type="NCBIfam" id="TIGR02499">
    <property type="entry name" value="HrpE_YscL_not"/>
    <property type="match status" value="1"/>
</dbReference>
<comment type="similarity">
    <text evidence="5">Belongs to the SctL stator family.</text>
</comment>
<evidence type="ECO:0000256" key="3">
    <source>
        <dbReference type="ARBA" id="ARBA00022490"/>
    </source>
</evidence>
<evidence type="ECO:0000256" key="2">
    <source>
        <dbReference type="ARBA" id="ARBA00022448"/>
    </source>
</evidence>
<organism evidence="7 8">
    <name type="scientific">Mesorhizobium alhagi CCNWXJ12-2</name>
    <dbReference type="NCBI Taxonomy" id="1107882"/>
    <lineage>
        <taxon>Bacteria</taxon>
        <taxon>Pseudomonadati</taxon>
        <taxon>Pseudomonadota</taxon>
        <taxon>Alphaproteobacteria</taxon>
        <taxon>Hyphomicrobiales</taxon>
        <taxon>Phyllobacteriaceae</taxon>
        <taxon>Allomesorhizobium</taxon>
    </lineage>
</organism>
<dbReference type="Proteomes" id="UP000003250">
    <property type="component" value="Unassembled WGS sequence"/>
</dbReference>
<keyword evidence="4" id="KW-0653">Protein transport</keyword>
<dbReference type="OrthoDB" id="6859370at2"/>
<evidence type="ECO:0000313" key="8">
    <source>
        <dbReference type="Proteomes" id="UP000003250"/>
    </source>
</evidence>
<dbReference type="InterPro" id="IPR010586">
    <property type="entry name" value="T3SS_stator_protein"/>
</dbReference>
<protein>
    <recommendedName>
        <fullName evidence="6">Type 3 secretion system stator protein</fullName>
    </recommendedName>
</protein>
<dbReference type="AlphaFoldDB" id="H0I071"/>
<dbReference type="GO" id="GO:0030254">
    <property type="term" value="P:protein secretion by the type III secretion system"/>
    <property type="evidence" value="ECO:0007669"/>
    <property type="project" value="InterPro"/>
</dbReference>
<accession>H0I071</accession>
<dbReference type="Pfam" id="PF06635">
    <property type="entry name" value="T3SS_SCTL"/>
    <property type="match status" value="1"/>
</dbReference>
<dbReference type="GO" id="GO:0005829">
    <property type="term" value="C:cytosol"/>
    <property type="evidence" value="ECO:0007669"/>
    <property type="project" value="TreeGrafter"/>
</dbReference>
<comment type="subcellular location">
    <subcellularLocation>
        <location evidence="1">Cytoplasm</location>
    </subcellularLocation>
</comment>
<evidence type="ECO:0000256" key="5">
    <source>
        <dbReference type="ARBA" id="ARBA00024335"/>
    </source>
</evidence>
<evidence type="ECO:0000313" key="7">
    <source>
        <dbReference type="EMBL" id="EHK53617.1"/>
    </source>
</evidence>
<dbReference type="RefSeq" id="WP_008839428.1">
    <property type="nucleotide sequence ID" value="NZ_AHAM01000262.1"/>
</dbReference>
<dbReference type="PANTHER" id="PTHR34982">
    <property type="entry name" value="YOP PROTEINS TRANSLOCATION PROTEIN L"/>
    <property type="match status" value="1"/>
</dbReference>
<reference evidence="7 8" key="1">
    <citation type="journal article" date="2012" name="J. Bacteriol.">
        <title>Draft Genome Sequence of Mesorhizobium alhagi CCNWXJ12-2T, a Novel Salt-Resistant Species Isolated from the Desert of Northwestern China.</title>
        <authorList>
            <person name="Zhou M."/>
            <person name="Chen W."/>
            <person name="Chen H."/>
            <person name="Wei G."/>
        </authorList>
    </citation>
    <scope>NUCLEOTIDE SEQUENCE [LARGE SCALE GENOMIC DNA]</scope>
    <source>
        <strain evidence="7 8">CCNWXJ12-2</strain>
    </source>
</reference>
<dbReference type="InterPro" id="IPR051472">
    <property type="entry name" value="T3SS_Stator/FliH"/>
</dbReference>
<keyword evidence="8" id="KW-1185">Reference proteome</keyword>
<keyword evidence="2" id="KW-0813">Transport</keyword>
<sequence length="202" mass="21402">MSAGIGLPTRPGKRILKAAEAQAWQDGFAFLDAAKRRAAELHDTARGAYGDSFAEGYKDGKAEGSAEATRLLAEVTAKVDRYFGSIEKDVIGLATDVIARVLGEFDASELVAKAARQTISQMRRSRFIKVTVHPQAVDAVRDELAAVRAESSFQGMIEVIADADLPRDGCVVATEVAVVDATIGAQIAAIAEAVRDRGETPA</sequence>
<dbReference type="PANTHER" id="PTHR34982:SF1">
    <property type="entry name" value="FLAGELLAR ASSEMBLY PROTEIN FLIH"/>
    <property type="match status" value="1"/>
</dbReference>
<keyword evidence="3" id="KW-0963">Cytoplasm</keyword>
<dbReference type="InterPro" id="IPR012842">
    <property type="entry name" value="T3SS_SctL/SctL2"/>
</dbReference>
<proteinExistence type="inferred from homology"/>
<name>H0I071_9HYPH</name>
<gene>
    <name evidence="7" type="ORF">MAXJ12_29290</name>
</gene>